<name>A0A9N7VTH1_PLEPL</name>
<evidence type="ECO:0000256" key="1">
    <source>
        <dbReference type="SAM" id="MobiDB-lite"/>
    </source>
</evidence>
<keyword evidence="3" id="KW-1185">Reference proteome</keyword>
<accession>A0A9N7VTH1</accession>
<evidence type="ECO:0000313" key="3">
    <source>
        <dbReference type="Proteomes" id="UP001153269"/>
    </source>
</evidence>
<dbReference type="EMBL" id="CADEAL010004303">
    <property type="protein sequence ID" value="CAB1456574.1"/>
    <property type="molecule type" value="Genomic_DNA"/>
</dbReference>
<sequence>MRLYTESFDERGGDVFLHATKQAVSERAAPSALPIPRKPPAAPNICTRTHPRSRMLARPSLDPSARLWVCLHAAVCEELGLQNASTQTLHGSCDTDTTHGTSARLPPRRSHGPSTRPPHWEDWSDVRGGSSSGAGPQRRAGVLNSHTAGWWKELQGREAADPPSIVKASVCFSESVAE</sequence>
<reference evidence="2" key="1">
    <citation type="submission" date="2020-03" db="EMBL/GenBank/DDBJ databases">
        <authorList>
            <person name="Weist P."/>
        </authorList>
    </citation>
    <scope>NUCLEOTIDE SEQUENCE</scope>
</reference>
<proteinExistence type="predicted"/>
<organism evidence="2 3">
    <name type="scientific">Pleuronectes platessa</name>
    <name type="common">European plaice</name>
    <dbReference type="NCBI Taxonomy" id="8262"/>
    <lineage>
        <taxon>Eukaryota</taxon>
        <taxon>Metazoa</taxon>
        <taxon>Chordata</taxon>
        <taxon>Craniata</taxon>
        <taxon>Vertebrata</taxon>
        <taxon>Euteleostomi</taxon>
        <taxon>Actinopterygii</taxon>
        <taxon>Neopterygii</taxon>
        <taxon>Teleostei</taxon>
        <taxon>Neoteleostei</taxon>
        <taxon>Acanthomorphata</taxon>
        <taxon>Carangaria</taxon>
        <taxon>Pleuronectiformes</taxon>
        <taxon>Pleuronectoidei</taxon>
        <taxon>Pleuronectidae</taxon>
        <taxon>Pleuronectes</taxon>
    </lineage>
</organism>
<gene>
    <name evidence="2" type="ORF">PLEPLA_LOCUS44358</name>
</gene>
<feature type="region of interest" description="Disordered" evidence="1">
    <location>
        <begin position="87"/>
        <end position="144"/>
    </location>
</feature>
<protein>
    <submittedName>
        <fullName evidence="2">Uncharacterized protein</fullName>
    </submittedName>
</protein>
<dbReference type="Proteomes" id="UP001153269">
    <property type="component" value="Unassembled WGS sequence"/>
</dbReference>
<evidence type="ECO:0000313" key="2">
    <source>
        <dbReference type="EMBL" id="CAB1456574.1"/>
    </source>
</evidence>
<comment type="caution">
    <text evidence="2">The sequence shown here is derived from an EMBL/GenBank/DDBJ whole genome shotgun (WGS) entry which is preliminary data.</text>
</comment>
<dbReference type="AlphaFoldDB" id="A0A9N7VTH1"/>
<feature type="compositionally biased region" description="Polar residues" evidence="1">
    <location>
        <begin position="87"/>
        <end position="101"/>
    </location>
</feature>